<accession>A0A7W8D468</accession>
<dbReference type="GO" id="GO:0004222">
    <property type="term" value="F:metalloendopeptidase activity"/>
    <property type="evidence" value="ECO:0007669"/>
    <property type="project" value="TreeGrafter"/>
</dbReference>
<dbReference type="PANTHER" id="PTHR21666">
    <property type="entry name" value="PEPTIDASE-RELATED"/>
    <property type="match status" value="1"/>
</dbReference>
<dbReference type="Gene3D" id="2.70.70.10">
    <property type="entry name" value="Glucose Permease (Domain IIA)"/>
    <property type="match status" value="1"/>
</dbReference>
<dbReference type="InterPro" id="IPR011055">
    <property type="entry name" value="Dup_hybrid_motif"/>
</dbReference>
<feature type="chain" id="PRO_5030525373" evidence="2">
    <location>
        <begin position="22"/>
        <end position="302"/>
    </location>
</feature>
<evidence type="ECO:0000313" key="5">
    <source>
        <dbReference type="Proteomes" id="UP000521199"/>
    </source>
</evidence>
<name>A0A7W8D468_9GAMM</name>
<reference evidence="4 5" key="1">
    <citation type="submission" date="2020-08" db="EMBL/GenBank/DDBJ databases">
        <title>Genomic Encyclopedia of Type Strains, Phase IV (KMG-IV): sequencing the most valuable type-strain genomes for metagenomic binning, comparative biology and taxonomic classification.</title>
        <authorList>
            <person name="Goeker M."/>
        </authorList>
    </citation>
    <scope>NUCLEOTIDE SEQUENCE [LARGE SCALE GENOMIC DNA]</scope>
    <source>
        <strain evidence="4 5">DSM 24163</strain>
    </source>
</reference>
<dbReference type="SUPFAM" id="SSF51261">
    <property type="entry name" value="Duplicated hybrid motif"/>
    <property type="match status" value="1"/>
</dbReference>
<evidence type="ECO:0000256" key="2">
    <source>
        <dbReference type="SAM" id="SignalP"/>
    </source>
</evidence>
<dbReference type="CDD" id="cd12797">
    <property type="entry name" value="M23_peptidase"/>
    <property type="match status" value="1"/>
</dbReference>
<feature type="signal peptide" evidence="2">
    <location>
        <begin position="1"/>
        <end position="21"/>
    </location>
</feature>
<feature type="region of interest" description="Disordered" evidence="1">
    <location>
        <begin position="271"/>
        <end position="302"/>
    </location>
</feature>
<evidence type="ECO:0000313" key="4">
    <source>
        <dbReference type="EMBL" id="MBB5207614.1"/>
    </source>
</evidence>
<evidence type="ECO:0000259" key="3">
    <source>
        <dbReference type="Pfam" id="PF01551"/>
    </source>
</evidence>
<feature type="domain" description="M23ase beta-sheet core" evidence="3">
    <location>
        <begin position="169"/>
        <end position="263"/>
    </location>
</feature>
<evidence type="ECO:0000256" key="1">
    <source>
        <dbReference type="SAM" id="MobiDB-lite"/>
    </source>
</evidence>
<dbReference type="EMBL" id="JACHHP010000002">
    <property type="protein sequence ID" value="MBB5207614.1"/>
    <property type="molecule type" value="Genomic_DNA"/>
</dbReference>
<keyword evidence="2" id="KW-0732">Signal</keyword>
<protein>
    <submittedName>
        <fullName evidence="4">Murein DD-endopeptidase MepM/ murein hydrolase activator NlpD</fullName>
    </submittedName>
</protein>
<keyword evidence="4" id="KW-0378">Hydrolase</keyword>
<sequence>MHAPRLAFAALAVALATSAHAAEVEGVKAPQGGVVRWNGMAADECGFRGKRYPAVDAACYYPIDFRAKPGVHEIALYDQDGKQHLSSVTVEAVEFPKVEIELPDDTYLNVSEDNRKRHIEERKRVLALFERDIGEPRFSLPLSRPSATLPDSEDDFGSHRLFNGSKESQHTGRDFPVGAGNPVKAVADGTVVLAEEQFYTGNTVFVDHGGGLISMNFHMADLAVKTGDEVERGQSLGTVGSTGRSTGPHLHLGFRWLGARIDPLLLLDTPNTLPSIGDSPRTAEKKIDAADAKEPPEDSPAN</sequence>
<comment type="caution">
    <text evidence="4">The sequence shown here is derived from an EMBL/GenBank/DDBJ whole genome shotgun (WGS) entry which is preliminary data.</text>
</comment>
<organism evidence="4 5">
    <name type="scientific">Chiayiivirga flava</name>
    <dbReference type="NCBI Taxonomy" id="659595"/>
    <lineage>
        <taxon>Bacteria</taxon>
        <taxon>Pseudomonadati</taxon>
        <taxon>Pseudomonadota</taxon>
        <taxon>Gammaproteobacteria</taxon>
        <taxon>Lysobacterales</taxon>
        <taxon>Lysobacteraceae</taxon>
        <taxon>Chiayiivirga</taxon>
    </lineage>
</organism>
<dbReference type="RefSeq" id="WP_183960158.1">
    <property type="nucleotide sequence ID" value="NZ_JACHHP010000002.1"/>
</dbReference>
<dbReference type="InterPro" id="IPR050570">
    <property type="entry name" value="Cell_wall_metabolism_enzyme"/>
</dbReference>
<proteinExistence type="predicted"/>
<dbReference type="PANTHER" id="PTHR21666:SF285">
    <property type="entry name" value="M23 FAMILY METALLOPEPTIDASE"/>
    <property type="match status" value="1"/>
</dbReference>
<dbReference type="Proteomes" id="UP000521199">
    <property type="component" value="Unassembled WGS sequence"/>
</dbReference>
<dbReference type="Pfam" id="PF01551">
    <property type="entry name" value="Peptidase_M23"/>
    <property type="match status" value="1"/>
</dbReference>
<keyword evidence="5" id="KW-1185">Reference proteome</keyword>
<gene>
    <name evidence="4" type="ORF">HNQ52_001143</name>
</gene>
<dbReference type="AlphaFoldDB" id="A0A7W8D468"/>
<dbReference type="InterPro" id="IPR016047">
    <property type="entry name" value="M23ase_b-sheet_dom"/>
</dbReference>
<feature type="compositionally biased region" description="Basic and acidic residues" evidence="1">
    <location>
        <begin position="281"/>
        <end position="296"/>
    </location>
</feature>